<dbReference type="Proteomes" id="UP000623129">
    <property type="component" value="Unassembled WGS sequence"/>
</dbReference>
<feature type="compositionally biased region" description="Basic and acidic residues" evidence="1">
    <location>
        <begin position="1"/>
        <end position="12"/>
    </location>
</feature>
<accession>A0A833R246</accession>
<organism evidence="2 3">
    <name type="scientific">Carex littledalei</name>
    <dbReference type="NCBI Taxonomy" id="544730"/>
    <lineage>
        <taxon>Eukaryota</taxon>
        <taxon>Viridiplantae</taxon>
        <taxon>Streptophyta</taxon>
        <taxon>Embryophyta</taxon>
        <taxon>Tracheophyta</taxon>
        <taxon>Spermatophyta</taxon>
        <taxon>Magnoliopsida</taxon>
        <taxon>Liliopsida</taxon>
        <taxon>Poales</taxon>
        <taxon>Cyperaceae</taxon>
        <taxon>Cyperoideae</taxon>
        <taxon>Cariceae</taxon>
        <taxon>Carex</taxon>
        <taxon>Carex subgen. Euthyceras</taxon>
    </lineage>
</organism>
<evidence type="ECO:0000313" key="3">
    <source>
        <dbReference type="Proteomes" id="UP000623129"/>
    </source>
</evidence>
<feature type="region of interest" description="Disordered" evidence="1">
    <location>
        <begin position="1"/>
        <end position="89"/>
    </location>
</feature>
<dbReference type="EMBL" id="SWLB01000015">
    <property type="protein sequence ID" value="KAF3328778.1"/>
    <property type="molecule type" value="Genomic_DNA"/>
</dbReference>
<sequence>MENSRDQEERAKKGGMIPVVANPTQKRDSEACAKGGRRDSDLVREEEEKRRRWFSCAKRGEQLGNEEEGDDPTRQLNSARIGSTQLGQW</sequence>
<gene>
    <name evidence="2" type="ORF">FCM35_KLT05856</name>
</gene>
<comment type="caution">
    <text evidence="2">The sequence shown here is derived from an EMBL/GenBank/DDBJ whole genome shotgun (WGS) entry which is preliminary data.</text>
</comment>
<evidence type="ECO:0000313" key="2">
    <source>
        <dbReference type="EMBL" id="KAF3328778.1"/>
    </source>
</evidence>
<feature type="compositionally biased region" description="Basic and acidic residues" evidence="1">
    <location>
        <begin position="25"/>
        <end position="50"/>
    </location>
</feature>
<evidence type="ECO:0000256" key="1">
    <source>
        <dbReference type="SAM" id="MobiDB-lite"/>
    </source>
</evidence>
<protein>
    <submittedName>
        <fullName evidence="2">Uncharacterized protein</fullName>
    </submittedName>
</protein>
<name>A0A833R246_9POAL</name>
<proteinExistence type="predicted"/>
<keyword evidence="3" id="KW-1185">Reference proteome</keyword>
<reference evidence="2" key="1">
    <citation type="submission" date="2020-01" db="EMBL/GenBank/DDBJ databases">
        <title>Genome sequence of Kobresia littledalei, the first chromosome-level genome in the family Cyperaceae.</title>
        <authorList>
            <person name="Qu G."/>
        </authorList>
    </citation>
    <scope>NUCLEOTIDE SEQUENCE</scope>
    <source>
        <strain evidence="2">C.B.Clarke</strain>
        <tissue evidence="2">Leaf</tissue>
    </source>
</reference>
<feature type="compositionally biased region" description="Polar residues" evidence="1">
    <location>
        <begin position="74"/>
        <end position="89"/>
    </location>
</feature>
<dbReference type="AlphaFoldDB" id="A0A833R246"/>